<accession>A0ABS7C8P9</accession>
<dbReference type="InterPro" id="IPR038141">
    <property type="entry name" value="YutD-like_sf"/>
</dbReference>
<feature type="compositionally biased region" description="Low complexity" evidence="1">
    <location>
        <begin position="220"/>
        <end position="229"/>
    </location>
</feature>
<dbReference type="EMBL" id="JAHZIK010000813">
    <property type="protein sequence ID" value="MBW7457312.1"/>
    <property type="molecule type" value="Genomic_DNA"/>
</dbReference>
<feature type="compositionally biased region" description="Basic and acidic residues" evidence="1">
    <location>
        <begin position="161"/>
        <end position="190"/>
    </location>
</feature>
<proteinExistence type="predicted"/>
<feature type="region of interest" description="Disordered" evidence="1">
    <location>
        <begin position="130"/>
        <end position="250"/>
    </location>
</feature>
<dbReference type="InterPro" id="IPR009370">
    <property type="entry name" value="YutD-like"/>
</dbReference>
<sequence length="250" mass="29084">MMHINGRAYELIHENKDGWNPEAFRERFSEVLERYDYVIGDWGYNQLRLKGFFRDNHPKATRDSAFSSMLDYINEYCNFGCAYFVLQRHPGVKRQGEDGSELDSETDNAELFEGIEDAYELSIQASDVIQGEETGQEQARTTPRIVREHQRREYHPKHLRKDSPKDVEKEPVKENRKPFNKDKDRDRDGGRQQSAIQQEERPNNGERERSGRHRKPHFTAPKAPVAAAAEIQTHSKQNQGNRQKDSGPKA</sequence>
<evidence type="ECO:0000313" key="2">
    <source>
        <dbReference type="EMBL" id="MBW7457312.1"/>
    </source>
</evidence>
<evidence type="ECO:0000313" key="3">
    <source>
        <dbReference type="Proteomes" id="UP001519887"/>
    </source>
</evidence>
<dbReference type="Pfam" id="PF06265">
    <property type="entry name" value="YutD-like"/>
    <property type="match status" value="1"/>
</dbReference>
<keyword evidence="3" id="KW-1185">Reference proteome</keyword>
<gene>
    <name evidence="2" type="ORF">K0U00_25045</name>
</gene>
<feature type="compositionally biased region" description="Polar residues" evidence="1">
    <location>
        <begin position="232"/>
        <end position="241"/>
    </location>
</feature>
<feature type="compositionally biased region" description="Basic and acidic residues" evidence="1">
    <location>
        <begin position="198"/>
        <end position="209"/>
    </location>
</feature>
<evidence type="ECO:0000256" key="1">
    <source>
        <dbReference type="SAM" id="MobiDB-lite"/>
    </source>
</evidence>
<comment type="caution">
    <text evidence="2">The sequence shown here is derived from an EMBL/GenBank/DDBJ whole genome shotgun (WGS) entry which is preliminary data.</text>
</comment>
<name>A0ABS7C8P9_9BACL</name>
<organism evidence="2 3">
    <name type="scientific">Paenibacillus sepulcri</name>
    <dbReference type="NCBI Taxonomy" id="359917"/>
    <lineage>
        <taxon>Bacteria</taxon>
        <taxon>Bacillati</taxon>
        <taxon>Bacillota</taxon>
        <taxon>Bacilli</taxon>
        <taxon>Bacillales</taxon>
        <taxon>Paenibacillaceae</taxon>
        <taxon>Paenibacillus</taxon>
    </lineage>
</organism>
<dbReference type="Proteomes" id="UP001519887">
    <property type="component" value="Unassembled WGS sequence"/>
</dbReference>
<dbReference type="Gene3D" id="3.50.4.20">
    <property type="match status" value="1"/>
</dbReference>
<reference evidence="2 3" key="1">
    <citation type="submission" date="2021-07" db="EMBL/GenBank/DDBJ databases">
        <title>Paenibacillus radiodurans sp. nov., isolated from the southeastern edge of Tengger Desert.</title>
        <authorList>
            <person name="Zhang G."/>
        </authorList>
    </citation>
    <scope>NUCLEOTIDE SEQUENCE [LARGE SCALE GENOMIC DNA]</scope>
    <source>
        <strain evidence="2 3">CCM 7311</strain>
    </source>
</reference>
<protein>
    <submittedName>
        <fullName evidence="2">YutD family protein</fullName>
    </submittedName>
</protein>